<proteinExistence type="predicted"/>
<dbReference type="AlphaFoldDB" id="A0A0W8FWZ6"/>
<feature type="transmembrane region" description="Helical" evidence="1">
    <location>
        <begin position="130"/>
        <end position="155"/>
    </location>
</feature>
<evidence type="ECO:0000256" key="1">
    <source>
        <dbReference type="SAM" id="Phobius"/>
    </source>
</evidence>
<dbReference type="EMBL" id="LNQE01000818">
    <property type="protein sequence ID" value="KUG24787.1"/>
    <property type="molecule type" value="Genomic_DNA"/>
</dbReference>
<accession>A0A0W8FWZ6</accession>
<keyword evidence="1" id="KW-0472">Membrane</keyword>
<feature type="transmembrane region" description="Helical" evidence="1">
    <location>
        <begin position="95"/>
        <end position="118"/>
    </location>
</feature>
<feature type="transmembrane region" description="Helical" evidence="1">
    <location>
        <begin position="167"/>
        <end position="183"/>
    </location>
</feature>
<evidence type="ECO:0000313" key="2">
    <source>
        <dbReference type="EMBL" id="KUG24787.1"/>
    </source>
</evidence>
<comment type="caution">
    <text evidence="2">The sequence shown here is derived from an EMBL/GenBank/DDBJ whole genome shotgun (WGS) entry which is preliminary data.</text>
</comment>
<keyword evidence="1" id="KW-0812">Transmembrane</keyword>
<reference evidence="2" key="1">
    <citation type="journal article" date="2015" name="Proc. Natl. Acad. Sci. U.S.A.">
        <title>Networks of energetic and metabolic interactions define dynamics in microbial communities.</title>
        <authorList>
            <person name="Embree M."/>
            <person name="Liu J.K."/>
            <person name="Al-Bassam M.M."/>
            <person name="Zengler K."/>
        </authorList>
    </citation>
    <scope>NUCLEOTIDE SEQUENCE</scope>
</reference>
<name>A0A0W8FWZ6_9ZZZZ</name>
<protein>
    <submittedName>
        <fullName evidence="2">Uncharacterized protein</fullName>
    </submittedName>
</protein>
<organism evidence="2">
    <name type="scientific">hydrocarbon metagenome</name>
    <dbReference type="NCBI Taxonomy" id="938273"/>
    <lineage>
        <taxon>unclassified sequences</taxon>
        <taxon>metagenomes</taxon>
        <taxon>ecological metagenomes</taxon>
    </lineage>
</organism>
<keyword evidence="1" id="KW-1133">Transmembrane helix</keyword>
<gene>
    <name evidence="2" type="ORF">ASZ90_005401</name>
</gene>
<sequence>MKRKIVSLIAGALILFVWNALSWMVLPFHSNTLNSIPDNAINTELLKEHLTKDGVYHYPGFPKDDTPQALKEIENRIETGPRITLMVFKSGKTELFSAVSFLGSIAINFVTVFLLYSLIHLSRVQTTKTILLMTLFVALIIGFASDLAQMNWYLFPLSYTILNMVDHLIPFLLVGILFGKYSFKVKTV</sequence>